<reference evidence="4 5" key="1">
    <citation type="submission" date="2011-12" db="EMBL/GenBank/DDBJ databases">
        <title>Whole genome shotgun sequence of Gordonia effusa NBRC 100432.</title>
        <authorList>
            <person name="Yoshida I."/>
            <person name="Takarada H."/>
            <person name="Hosoyama A."/>
            <person name="Tsuchikane K."/>
            <person name="Katsumata H."/>
            <person name="Yamazaki S."/>
            <person name="Fujita N."/>
        </authorList>
    </citation>
    <scope>NUCLEOTIDE SEQUENCE [LARGE SCALE GENOMIC DNA]</scope>
    <source>
        <strain evidence="4 5">NBRC 100432</strain>
    </source>
</reference>
<organism evidence="4 5">
    <name type="scientific">Gordonia effusa NBRC 100432</name>
    <dbReference type="NCBI Taxonomy" id="1077974"/>
    <lineage>
        <taxon>Bacteria</taxon>
        <taxon>Bacillati</taxon>
        <taxon>Actinomycetota</taxon>
        <taxon>Actinomycetes</taxon>
        <taxon>Mycobacteriales</taxon>
        <taxon>Gordoniaceae</taxon>
        <taxon>Gordonia</taxon>
    </lineage>
</organism>
<keyword evidence="1" id="KW-0479">Metal-binding</keyword>
<keyword evidence="5" id="KW-1185">Reference proteome</keyword>
<name>H0R6J4_9ACTN</name>
<evidence type="ECO:0000256" key="1">
    <source>
        <dbReference type="ARBA" id="ARBA00022723"/>
    </source>
</evidence>
<dbReference type="SUPFAM" id="SSF53639">
    <property type="entry name" value="AraD/HMP-PK domain-like"/>
    <property type="match status" value="1"/>
</dbReference>
<dbReference type="InterPro" id="IPR050197">
    <property type="entry name" value="Aldolase_class_II_sugar_metab"/>
</dbReference>
<accession>H0R6J4</accession>
<gene>
    <name evidence="4" type="primary">fucA</name>
    <name evidence="4" type="ORF">GOEFS_124_00270</name>
</gene>
<feature type="domain" description="Class II aldolase/adducin N-terminal" evidence="3">
    <location>
        <begin position="11"/>
        <end position="184"/>
    </location>
</feature>
<evidence type="ECO:0000256" key="2">
    <source>
        <dbReference type="ARBA" id="ARBA00023239"/>
    </source>
</evidence>
<dbReference type="InterPro" id="IPR001303">
    <property type="entry name" value="Aldolase_II/adducin_N"/>
</dbReference>
<dbReference type="Pfam" id="PF00596">
    <property type="entry name" value="Aldolase_II"/>
    <property type="match status" value="1"/>
</dbReference>
<evidence type="ECO:0000259" key="3">
    <source>
        <dbReference type="SMART" id="SM01007"/>
    </source>
</evidence>
<proteinExistence type="predicted"/>
<comment type="caution">
    <text evidence="4">The sequence shown here is derived from an EMBL/GenBank/DDBJ whole genome shotgun (WGS) entry which is preliminary data.</text>
</comment>
<dbReference type="EMBL" id="BAEH01000124">
    <property type="protein sequence ID" value="GAB20695.1"/>
    <property type="molecule type" value="Genomic_DNA"/>
</dbReference>
<dbReference type="OrthoDB" id="9786287at2"/>
<evidence type="ECO:0000313" key="4">
    <source>
        <dbReference type="EMBL" id="GAB20695.1"/>
    </source>
</evidence>
<protein>
    <submittedName>
        <fullName evidence="4">L-fuculose phosphate aldolase</fullName>
    </submittedName>
</protein>
<dbReference type="SMART" id="SM01007">
    <property type="entry name" value="Aldolase_II"/>
    <property type="match status" value="1"/>
</dbReference>
<dbReference type="RefSeq" id="WP_007320030.1">
    <property type="nucleotide sequence ID" value="NZ_BAEH01000124.1"/>
</dbReference>
<dbReference type="GO" id="GO:0019323">
    <property type="term" value="P:pentose catabolic process"/>
    <property type="evidence" value="ECO:0007669"/>
    <property type="project" value="TreeGrafter"/>
</dbReference>
<dbReference type="GO" id="GO:0046872">
    <property type="term" value="F:metal ion binding"/>
    <property type="evidence" value="ECO:0007669"/>
    <property type="project" value="UniProtKB-KW"/>
</dbReference>
<sequence>MTELTYPTDLDELVTVCHRLAESGLVIGTAGNVSRRIGDHVLITATGAVLADISTADITVVDLDGRVLEGTLAPTSELELHLGVYRRFDARAVVHTHAPRSTAVACAVEKLPVIHYQQLLLGGATPVVPFAAFGTQELADGVVEALTGRQAALLAGHGAVTIGQTLHQAVENSLLLEWACGVFIDSAALGGAWVLTTDEQAAVIEAATRRSYGTTKTIEQEQ</sequence>
<keyword evidence="2" id="KW-0456">Lyase</keyword>
<dbReference type="GO" id="GO:0005829">
    <property type="term" value="C:cytosol"/>
    <property type="evidence" value="ECO:0007669"/>
    <property type="project" value="TreeGrafter"/>
</dbReference>
<dbReference type="PANTHER" id="PTHR22789:SF0">
    <property type="entry name" value="3-OXO-TETRONATE 4-PHOSPHATE DECARBOXYLASE-RELATED"/>
    <property type="match status" value="1"/>
</dbReference>
<dbReference type="AlphaFoldDB" id="H0R6J4"/>
<dbReference type="GO" id="GO:0016832">
    <property type="term" value="F:aldehyde-lyase activity"/>
    <property type="evidence" value="ECO:0007669"/>
    <property type="project" value="TreeGrafter"/>
</dbReference>
<dbReference type="eggNOG" id="COG0235">
    <property type="taxonomic scope" value="Bacteria"/>
</dbReference>
<dbReference type="STRING" id="1077974.GOEFS_124_00270"/>
<dbReference type="InterPro" id="IPR036409">
    <property type="entry name" value="Aldolase_II/adducin_N_sf"/>
</dbReference>
<evidence type="ECO:0000313" key="5">
    <source>
        <dbReference type="Proteomes" id="UP000035034"/>
    </source>
</evidence>
<dbReference type="Proteomes" id="UP000035034">
    <property type="component" value="Unassembled WGS sequence"/>
</dbReference>
<dbReference type="Gene3D" id="3.40.225.10">
    <property type="entry name" value="Class II aldolase/adducin N-terminal domain"/>
    <property type="match status" value="1"/>
</dbReference>
<dbReference type="PANTHER" id="PTHR22789">
    <property type="entry name" value="FUCULOSE PHOSPHATE ALDOLASE"/>
    <property type="match status" value="1"/>
</dbReference>